<name>A0A316GFL7_9RHOB</name>
<evidence type="ECO:0000256" key="3">
    <source>
        <dbReference type="ARBA" id="ARBA00022833"/>
    </source>
</evidence>
<dbReference type="PROSITE" id="PS51891">
    <property type="entry name" value="CENP_V_GFA"/>
    <property type="match status" value="1"/>
</dbReference>
<dbReference type="SUPFAM" id="SSF51316">
    <property type="entry name" value="Mss4-like"/>
    <property type="match status" value="1"/>
</dbReference>
<dbReference type="GO" id="GO:0016846">
    <property type="term" value="F:carbon-sulfur lyase activity"/>
    <property type="evidence" value="ECO:0007669"/>
    <property type="project" value="InterPro"/>
</dbReference>
<feature type="domain" description="CENP-V/GFA" evidence="5">
    <location>
        <begin position="5"/>
        <end position="121"/>
    </location>
</feature>
<dbReference type="Gene3D" id="3.90.1590.10">
    <property type="entry name" value="glutathione-dependent formaldehyde- activating enzyme (gfa)"/>
    <property type="match status" value="1"/>
</dbReference>
<dbReference type="InterPro" id="IPR006913">
    <property type="entry name" value="CENP-V/GFA"/>
</dbReference>
<dbReference type="PANTHER" id="PTHR33337">
    <property type="entry name" value="GFA DOMAIN-CONTAINING PROTEIN"/>
    <property type="match status" value="1"/>
</dbReference>
<reference evidence="6 7" key="1">
    <citation type="submission" date="2018-05" db="EMBL/GenBank/DDBJ databases">
        <title>Genomic Encyclopedia of Type Strains, Phase IV (KMG-IV): sequencing the most valuable type-strain genomes for metagenomic binning, comparative biology and taxonomic classification.</title>
        <authorList>
            <person name="Goeker M."/>
        </authorList>
    </citation>
    <scope>NUCLEOTIDE SEQUENCE [LARGE SCALE GENOMIC DNA]</scope>
    <source>
        <strain evidence="6 7">DSM 103371</strain>
    </source>
</reference>
<comment type="caution">
    <text evidence="6">The sequence shown here is derived from an EMBL/GenBank/DDBJ whole genome shotgun (WGS) entry which is preliminary data.</text>
</comment>
<dbReference type="EMBL" id="QGGV01000001">
    <property type="protein sequence ID" value="PWK58746.1"/>
    <property type="molecule type" value="Genomic_DNA"/>
</dbReference>
<dbReference type="Proteomes" id="UP000245390">
    <property type="component" value="Unassembled WGS sequence"/>
</dbReference>
<dbReference type="RefSeq" id="WP_109757601.1">
    <property type="nucleotide sequence ID" value="NZ_CP034588.1"/>
</dbReference>
<keyword evidence="4" id="KW-0456">Lyase</keyword>
<evidence type="ECO:0000259" key="5">
    <source>
        <dbReference type="PROSITE" id="PS51891"/>
    </source>
</evidence>
<dbReference type="KEGG" id="salo:EF888_04240"/>
<dbReference type="OrthoDB" id="9807246at2"/>
<evidence type="ECO:0000256" key="2">
    <source>
        <dbReference type="ARBA" id="ARBA00022723"/>
    </source>
</evidence>
<evidence type="ECO:0000256" key="4">
    <source>
        <dbReference type="ARBA" id="ARBA00023239"/>
    </source>
</evidence>
<dbReference type="GO" id="GO:0046872">
    <property type="term" value="F:metal ion binding"/>
    <property type="evidence" value="ECO:0007669"/>
    <property type="project" value="UniProtKB-KW"/>
</dbReference>
<accession>A0A316GFL7</accession>
<dbReference type="PANTHER" id="PTHR33337:SF40">
    <property type="entry name" value="CENP-V_GFA DOMAIN-CONTAINING PROTEIN-RELATED"/>
    <property type="match status" value="1"/>
</dbReference>
<organism evidence="6 7">
    <name type="scientific">Silicimonas algicola</name>
    <dbReference type="NCBI Taxonomy" id="1826607"/>
    <lineage>
        <taxon>Bacteria</taxon>
        <taxon>Pseudomonadati</taxon>
        <taxon>Pseudomonadota</taxon>
        <taxon>Alphaproteobacteria</taxon>
        <taxon>Rhodobacterales</taxon>
        <taxon>Paracoccaceae</taxon>
    </lineage>
</organism>
<keyword evidence="3" id="KW-0862">Zinc</keyword>
<proteinExistence type="inferred from homology"/>
<keyword evidence="2" id="KW-0479">Metal-binding</keyword>
<evidence type="ECO:0000256" key="1">
    <source>
        <dbReference type="ARBA" id="ARBA00005495"/>
    </source>
</evidence>
<sequence length="136" mass="14385">MTDHRTGGCACGEIRYEARGEPVAQLHCQCAQCRKRTGTGHGSYLAFMGGVTVTGTPKTFREIADSGREKVQNFCGTCGSPVFVTAPAMPDLKAIHAASLDDPVAFAPAFVTFASTALPWDRMDEGLTQFAGMPPG</sequence>
<evidence type="ECO:0000313" key="6">
    <source>
        <dbReference type="EMBL" id="PWK58746.1"/>
    </source>
</evidence>
<dbReference type="AlphaFoldDB" id="A0A316GFL7"/>
<protein>
    <recommendedName>
        <fullName evidence="5">CENP-V/GFA domain-containing protein</fullName>
    </recommendedName>
</protein>
<gene>
    <name evidence="6" type="ORF">C8D95_101561</name>
</gene>
<dbReference type="Pfam" id="PF04828">
    <property type="entry name" value="GFA"/>
    <property type="match status" value="1"/>
</dbReference>
<evidence type="ECO:0000313" key="7">
    <source>
        <dbReference type="Proteomes" id="UP000245390"/>
    </source>
</evidence>
<dbReference type="InterPro" id="IPR011057">
    <property type="entry name" value="Mss4-like_sf"/>
</dbReference>
<comment type="similarity">
    <text evidence="1">Belongs to the Gfa family.</text>
</comment>
<keyword evidence="7" id="KW-1185">Reference proteome</keyword>